<sequence length="493" mass="50294">MTRTLEVRSGVYVDSVTLMQVSRRVAAVEGVDAALVAMATDLNLDLARGMGFEVPAGVGPNELLVAVDATGDAALAEALRRLDEALHEQRPAPTGFGAPPAALTVRAAARGLDPASAVALVSTPGRHAFSDAVDAVDAGLTTLVFSDNVPVEQEVALKRYAEQDGVLVMGPDCGTAVIGGVGLGFANVVRPGPVGIVAASGTGAQHLMCLLDGAGIGVTHCLGVGGRDLSEAVGGLSTLRALELLDADPDVELVVVVSKPPSPAVAEAVRRRAERLGTPVQLALLGPGRPDLTASAREVARSLGHEWSAPEHWAGAPGRGRPGGFLRGLYSGGTLCDEAMLVAGERLGPIASNIPLDPADALAPGLASRGHTMIDFGDDALTRGRPHPMIDGSLRVERLRAETADPTAGVLLLDVVLGHGADPDPAAGLAGPVQEAVAAGLPVVVCVVGSREDPQDLRRQCGRLTEAGAAVHRSNAAATRAALDLLEPAEEDR</sequence>
<protein>
    <submittedName>
        <fullName evidence="2">FdrA family protein</fullName>
    </submittedName>
</protein>
<dbReference type="RefSeq" id="WP_187578419.1">
    <property type="nucleotide sequence ID" value="NZ_CP060713.1"/>
</dbReference>
<dbReference type="InterPro" id="IPR005811">
    <property type="entry name" value="SUCC_ACL_C"/>
</dbReference>
<gene>
    <name evidence="2" type="ORF">H9L09_19310</name>
</gene>
<dbReference type="GO" id="GO:0005829">
    <property type="term" value="C:cytosol"/>
    <property type="evidence" value="ECO:0007669"/>
    <property type="project" value="TreeGrafter"/>
</dbReference>
<evidence type="ECO:0000313" key="2">
    <source>
        <dbReference type="EMBL" id="QNN52577.1"/>
    </source>
</evidence>
<reference evidence="2 3" key="1">
    <citation type="submission" date="2020-08" db="EMBL/GenBank/DDBJ databases">
        <title>Genome sequence of Nocardioides mesophilus KACC 16243T.</title>
        <authorList>
            <person name="Hyun D.-W."/>
            <person name="Bae J.-W."/>
        </authorList>
    </citation>
    <scope>NUCLEOTIDE SEQUENCE [LARGE SCALE GENOMIC DNA]</scope>
    <source>
        <strain evidence="2 3">KACC 16243</strain>
    </source>
</reference>
<dbReference type="PANTHER" id="PTHR11117:SF24">
    <property type="entry name" value="PROTEIN FDRA"/>
    <property type="match status" value="1"/>
</dbReference>
<proteinExistence type="predicted"/>
<dbReference type="GO" id="GO:0004775">
    <property type="term" value="F:succinate-CoA ligase (ADP-forming) activity"/>
    <property type="evidence" value="ECO:0007669"/>
    <property type="project" value="TreeGrafter"/>
</dbReference>
<evidence type="ECO:0000259" key="1">
    <source>
        <dbReference type="Pfam" id="PF00549"/>
    </source>
</evidence>
<name>A0A7G9RAF2_9ACTN</name>
<organism evidence="2 3">
    <name type="scientific">Nocardioides mesophilus</name>
    <dbReference type="NCBI Taxonomy" id="433659"/>
    <lineage>
        <taxon>Bacteria</taxon>
        <taxon>Bacillati</taxon>
        <taxon>Actinomycetota</taxon>
        <taxon>Actinomycetes</taxon>
        <taxon>Propionibacteriales</taxon>
        <taxon>Nocardioidaceae</taxon>
        <taxon>Nocardioides</taxon>
    </lineage>
</organism>
<dbReference type="Gene3D" id="3.40.50.720">
    <property type="entry name" value="NAD(P)-binding Rossmann-like Domain"/>
    <property type="match status" value="1"/>
</dbReference>
<dbReference type="Pfam" id="PF00549">
    <property type="entry name" value="Ligase_CoA"/>
    <property type="match status" value="1"/>
</dbReference>
<feature type="domain" description="ATP-citrate synthase/succinyl-CoA ligase C-terminal" evidence="1">
    <location>
        <begin position="329"/>
        <end position="482"/>
    </location>
</feature>
<accession>A0A7G9RAF2</accession>
<dbReference type="KEGG" id="nmes:H9L09_19310"/>
<keyword evidence="3" id="KW-1185">Reference proteome</keyword>
<dbReference type="InterPro" id="IPR016102">
    <property type="entry name" value="Succinyl-CoA_synth-like"/>
</dbReference>
<dbReference type="GO" id="GO:0006099">
    <property type="term" value="P:tricarboxylic acid cycle"/>
    <property type="evidence" value="ECO:0007669"/>
    <property type="project" value="TreeGrafter"/>
</dbReference>
<dbReference type="GO" id="GO:0009361">
    <property type="term" value="C:succinate-CoA ligase complex (ADP-forming)"/>
    <property type="evidence" value="ECO:0007669"/>
    <property type="project" value="TreeGrafter"/>
</dbReference>
<dbReference type="Gene3D" id="3.40.50.261">
    <property type="entry name" value="Succinyl-CoA synthetase domains"/>
    <property type="match status" value="2"/>
</dbReference>
<dbReference type="AlphaFoldDB" id="A0A7G9RAF2"/>
<dbReference type="SUPFAM" id="SSF52210">
    <property type="entry name" value="Succinyl-CoA synthetase domains"/>
    <property type="match status" value="2"/>
</dbReference>
<dbReference type="PANTHER" id="PTHR11117">
    <property type="entry name" value="SUCCINYL-COA LIGASE SUBUNIT ALPHA"/>
    <property type="match status" value="1"/>
</dbReference>
<dbReference type="GO" id="GO:0004776">
    <property type="term" value="F:succinate-CoA ligase (GDP-forming) activity"/>
    <property type="evidence" value="ECO:0007669"/>
    <property type="project" value="TreeGrafter"/>
</dbReference>
<dbReference type="Proteomes" id="UP000515947">
    <property type="component" value="Chromosome"/>
</dbReference>
<dbReference type="EMBL" id="CP060713">
    <property type="protein sequence ID" value="QNN52577.1"/>
    <property type="molecule type" value="Genomic_DNA"/>
</dbReference>
<evidence type="ECO:0000313" key="3">
    <source>
        <dbReference type="Proteomes" id="UP000515947"/>
    </source>
</evidence>